<feature type="transmembrane region" description="Helical" evidence="5">
    <location>
        <begin position="68"/>
        <end position="90"/>
    </location>
</feature>
<evidence type="ECO:0000313" key="7">
    <source>
        <dbReference type="Proteomes" id="UP000248786"/>
    </source>
</evidence>
<dbReference type="InterPro" id="IPR004710">
    <property type="entry name" value="Bilac:Na_transpt"/>
</dbReference>
<reference evidence="6 7" key="1">
    <citation type="submission" date="2018-05" db="EMBL/GenBank/DDBJ databases">
        <title>Draft genome sequences of Dehalococcoides mccartyi strains RC and KS.</title>
        <authorList>
            <person name="Higgins S.A."/>
            <person name="Padilla-Crespo E."/>
            <person name="Loeffler F.E."/>
        </authorList>
    </citation>
    <scope>NUCLEOTIDE SEQUENCE [LARGE SCALE GENOMIC DNA]</scope>
    <source>
        <strain evidence="6 7">KS</strain>
    </source>
</reference>
<dbReference type="EMBL" id="QGLD01000016">
    <property type="protein sequence ID" value="RAL70143.1"/>
    <property type="molecule type" value="Genomic_DNA"/>
</dbReference>
<protein>
    <submittedName>
        <fullName evidence="6">Arsenical-resistance protein ACR3</fullName>
    </submittedName>
</protein>
<feature type="transmembrane region" description="Helical" evidence="5">
    <location>
        <begin position="282"/>
        <end position="302"/>
    </location>
</feature>
<sequence length="330" mass="36427">MNFKTLANLLLNQHNFILIVGVGAGFFFYSVSQYSQHFIVPLLIVAMTLSMSRVDIKQMFSPAQIIRPTLIMLVFNFILLGGANVLLGYLLTKDSLLRAGFILLASAPPSLAIPAFAYNLKGNINASLVGTTMGYLASMAIMPLAVGIFGHEYDISKLLITIFQIIFLPLLLSQIYRTTKISRQAEKYHGYIINWCIAVVAFTLVGLNHASIVSSDQDMIVPLIVAIVTIFGLGEVIYLVCKRRGIHHSEIVNYILFGTMKKWAGASAVALVVFGAKASLPGAIAISVGFLYYCWLVIRWGIRPSREKRRVLISGYQIAIRCPFLLNSSQ</sequence>
<dbReference type="GO" id="GO:0016020">
    <property type="term" value="C:membrane"/>
    <property type="evidence" value="ECO:0007669"/>
    <property type="project" value="UniProtKB-SubCell"/>
</dbReference>
<accession>A0A328ERF7</accession>
<feature type="transmembrane region" description="Helical" evidence="5">
    <location>
        <begin position="219"/>
        <end position="240"/>
    </location>
</feature>
<dbReference type="Proteomes" id="UP000248786">
    <property type="component" value="Unassembled WGS sequence"/>
</dbReference>
<dbReference type="InterPro" id="IPR038770">
    <property type="entry name" value="Na+/solute_symporter_sf"/>
</dbReference>
<dbReference type="Gene3D" id="1.20.1530.20">
    <property type="match status" value="1"/>
</dbReference>
<feature type="transmembrane region" description="Helical" evidence="5">
    <location>
        <begin position="38"/>
        <end position="56"/>
    </location>
</feature>
<comment type="caution">
    <text evidence="6">The sequence shown here is derived from an EMBL/GenBank/DDBJ whole genome shotgun (WGS) entry which is preliminary data.</text>
</comment>
<organism evidence="6 7">
    <name type="scientific">Dehalococcoides mccartyi</name>
    <dbReference type="NCBI Taxonomy" id="61435"/>
    <lineage>
        <taxon>Bacteria</taxon>
        <taxon>Bacillati</taxon>
        <taxon>Chloroflexota</taxon>
        <taxon>Dehalococcoidia</taxon>
        <taxon>Dehalococcoidales</taxon>
        <taxon>Dehalococcoidaceae</taxon>
        <taxon>Dehalococcoides</taxon>
    </lineage>
</organism>
<keyword evidence="2 5" id="KW-0812">Transmembrane</keyword>
<dbReference type="InterPro" id="IPR002657">
    <property type="entry name" value="BilAc:Na_symport/Acr3"/>
</dbReference>
<feature type="transmembrane region" description="Helical" evidence="5">
    <location>
        <begin position="188"/>
        <end position="207"/>
    </location>
</feature>
<dbReference type="PANTHER" id="PTHR10361">
    <property type="entry name" value="SODIUM-BILE ACID COTRANSPORTER"/>
    <property type="match status" value="1"/>
</dbReference>
<name>A0A328ERF7_9CHLR</name>
<keyword evidence="4 5" id="KW-0472">Membrane</keyword>
<comment type="subcellular location">
    <subcellularLocation>
        <location evidence="1">Membrane</location>
        <topology evidence="1">Multi-pass membrane protein</topology>
    </subcellularLocation>
</comment>
<evidence type="ECO:0000256" key="1">
    <source>
        <dbReference type="ARBA" id="ARBA00004141"/>
    </source>
</evidence>
<feature type="transmembrane region" description="Helical" evidence="5">
    <location>
        <begin position="96"/>
        <end position="116"/>
    </location>
</feature>
<feature type="transmembrane region" description="Helical" evidence="5">
    <location>
        <begin position="12"/>
        <end position="32"/>
    </location>
</feature>
<evidence type="ECO:0000256" key="5">
    <source>
        <dbReference type="SAM" id="Phobius"/>
    </source>
</evidence>
<dbReference type="Pfam" id="PF01758">
    <property type="entry name" value="SBF"/>
    <property type="match status" value="1"/>
</dbReference>
<feature type="transmembrane region" description="Helical" evidence="5">
    <location>
        <begin position="252"/>
        <end position="276"/>
    </location>
</feature>
<proteinExistence type="predicted"/>
<keyword evidence="3 5" id="KW-1133">Transmembrane helix</keyword>
<gene>
    <name evidence="6" type="ORF">C1G86_1473</name>
</gene>
<dbReference type="PANTHER" id="PTHR10361:SF28">
    <property type="entry name" value="P3 PROTEIN-RELATED"/>
    <property type="match status" value="1"/>
</dbReference>
<evidence type="ECO:0000256" key="4">
    <source>
        <dbReference type="ARBA" id="ARBA00023136"/>
    </source>
</evidence>
<feature type="transmembrane region" description="Helical" evidence="5">
    <location>
        <begin position="128"/>
        <end position="149"/>
    </location>
</feature>
<feature type="transmembrane region" description="Helical" evidence="5">
    <location>
        <begin position="155"/>
        <end position="176"/>
    </location>
</feature>
<dbReference type="AlphaFoldDB" id="A0A328ERF7"/>
<evidence type="ECO:0000256" key="3">
    <source>
        <dbReference type="ARBA" id="ARBA00022989"/>
    </source>
</evidence>
<evidence type="ECO:0000256" key="2">
    <source>
        <dbReference type="ARBA" id="ARBA00022692"/>
    </source>
</evidence>
<evidence type="ECO:0000313" key="6">
    <source>
        <dbReference type="EMBL" id="RAL70143.1"/>
    </source>
</evidence>